<proteinExistence type="predicted"/>
<evidence type="ECO:0000259" key="1">
    <source>
        <dbReference type="Pfam" id="PF19313"/>
    </source>
</evidence>
<organism evidence="2 3">
    <name type="scientific">candidate division TA06 bacterium B3_TA06</name>
    <dbReference type="NCBI Taxonomy" id="2012487"/>
    <lineage>
        <taxon>Bacteria</taxon>
        <taxon>Bacteria division TA06</taxon>
    </lineage>
</organism>
<dbReference type="AlphaFoldDB" id="A0A532V0A8"/>
<name>A0A532V0A8_UNCT6</name>
<feature type="domain" description="DUF5916" evidence="1">
    <location>
        <begin position="255"/>
        <end position="515"/>
    </location>
</feature>
<dbReference type="CDD" id="cd09618">
    <property type="entry name" value="CBM9_like_2"/>
    <property type="match status" value="1"/>
</dbReference>
<dbReference type="EMBL" id="NJBO01000017">
    <property type="protein sequence ID" value="TKJ40569.1"/>
    <property type="molecule type" value="Genomic_DNA"/>
</dbReference>
<dbReference type="SUPFAM" id="SSF49344">
    <property type="entry name" value="CBD9-like"/>
    <property type="match status" value="1"/>
</dbReference>
<dbReference type="InterPro" id="IPR045670">
    <property type="entry name" value="DUF5916"/>
</dbReference>
<accession>A0A532V0A8</accession>
<dbReference type="Proteomes" id="UP000317778">
    <property type="component" value="Unassembled WGS sequence"/>
</dbReference>
<evidence type="ECO:0000313" key="2">
    <source>
        <dbReference type="EMBL" id="TKJ40569.1"/>
    </source>
</evidence>
<evidence type="ECO:0000313" key="3">
    <source>
        <dbReference type="Proteomes" id="UP000317778"/>
    </source>
</evidence>
<dbReference type="Pfam" id="PF19313">
    <property type="entry name" value="DUF5916"/>
    <property type="match status" value="1"/>
</dbReference>
<sequence length="719" mass="80897">MIVLLLSLFAGRTTQAVRVEEPPIIDGILDEACWQQNPGITEFMENYPEMCEPASESTRVVICYDDYAIYFGCSCYYKEPGQVVARLVPREYGGEGDDITISIDTYNDDRNAFRFAINPLGIQRDVHITDGGWGYDGAWNGVWYAEASIEEYGWFAEIAIPFKTLRFKPEEEQVWGLCVSRWMDAKYERLVWADYQPADKGMGTRVDRFGELTDIRGVSSGLHMEFLPHFTQTARVRGPDVLDSVVTFLPMTAGVAGMDAKWGISSNLVLDVTTLPDYGQIEADPERINLTRYETYLAERRPFFTEGADLFDFSFFEPVYTRRIGRRLPDGSEVPIWTGAKLTGKIGGTELGLIEAYTGSIDYDYYGSEAREPATLYSIARVKQDLFSRSESGIIATSCERWGEKHQGDRVLGCDLDLSITDDWYVNGEGLYSFHADKQGGPMGAVGFGKSGRFNFHASASYTDSLADLGAAGYLSRPGHMWASINGGYSDSWGSGWLRSISVNLGPSVGRYLEDTIPSYTVWGSAGGSFSNRWYANLSGSASRNFYQEDQSLRWIKSVNAGFSSNTTKDIYGGLWISLWDQYVYEYYVPQYFGHVATASPNISWRPMHNLVLSAYATGFFTFQESWEPDPANAFRWTAGESIRYTATRRLSFRLNAQQNTDAERYSQQLLVTWEIAPLSYIYIASSINLSGDPETTNPFDVHVSEFTVYAKVVYLFRI</sequence>
<protein>
    <recommendedName>
        <fullName evidence="1">DUF5916 domain-containing protein</fullName>
    </recommendedName>
</protein>
<reference evidence="2 3" key="1">
    <citation type="submission" date="2017-06" db="EMBL/GenBank/DDBJ databases">
        <title>Novel microbial phyla capable of carbon fixation and sulfur reduction in deep-sea sediments.</title>
        <authorList>
            <person name="Huang J."/>
            <person name="Baker B."/>
            <person name="Wang Y."/>
        </authorList>
    </citation>
    <scope>NUCLEOTIDE SEQUENCE [LARGE SCALE GENOMIC DNA]</scope>
    <source>
        <strain evidence="2">B3_TA06</strain>
    </source>
</reference>
<gene>
    <name evidence="2" type="ORF">CEE36_09275</name>
</gene>
<dbReference type="Gene3D" id="2.60.40.1190">
    <property type="match status" value="1"/>
</dbReference>
<comment type="caution">
    <text evidence="2">The sequence shown here is derived from an EMBL/GenBank/DDBJ whole genome shotgun (WGS) entry which is preliminary data.</text>
</comment>